<feature type="region of interest" description="Disordered" evidence="1">
    <location>
        <begin position="136"/>
        <end position="157"/>
    </location>
</feature>
<dbReference type="OrthoDB" id="1971292at2"/>
<name>A0A3A9AQD4_9FIRM</name>
<dbReference type="InterPro" id="IPR045394">
    <property type="entry name" value="Abhydrolase_dom"/>
</dbReference>
<evidence type="ECO:0000313" key="3">
    <source>
        <dbReference type="EMBL" id="RKI93254.1"/>
    </source>
</evidence>
<gene>
    <name evidence="3" type="ORF">D7V94_04615</name>
</gene>
<dbReference type="Proteomes" id="UP000280696">
    <property type="component" value="Unassembled WGS sequence"/>
</dbReference>
<keyword evidence="4" id="KW-1185">Reference proteome</keyword>
<dbReference type="EMBL" id="RAYQ01000003">
    <property type="protein sequence ID" value="RKI93254.1"/>
    <property type="molecule type" value="Genomic_DNA"/>
</dbReference>
<dbReference type="Pfam" id="PF20091">
    <property type="entry name" value="Abhydrolase_10"/>
    <property type="match status" value="1"/>
</dbReference>
<comment type="caution">
    <text evidence="3">The sequence shown here is derived from an EMBL/GenBank/DDBJ whole genome shotgun (WGS) entry which is preliminary data.</text>
</comment>
<accession>A0A3A9AQD4</accession>
<evidence type="ECO:0000256" key="1">
    <source>
        <dbReference type="SAM" id="MobiDB-lite"/>
    </source>
</evidence>
<protein>
    <recommendedName>
        <fullName evidence="2">Alpha/beta hydrolase domain-containing protein</fullName>
    </recommendedName>
</protein>
<dbReference type="RefSeq" id="WP_120467224.1">
    <property type="nucleotide sequence ID" value="NZ_RAYQ01000003.1"/>
</dbReference>
<evidence type="ECO:0000259" key="2">
    <source>
        <dbReference type="Pfam" id="PF20091"/>
    </source>
</evidence>
<reference evidence="3 4" key="1">
    <citation type="submission" date="2018-09" db="EMBL/GenBank/DDBJ databases">
        <title>Murine metabolic-syndrome-specific gut microbial biobank.</title>
        <authorList>
            <person name="Liu C."/>
        </authorList>
    </citation>
    <scope>NUCLEOTIDE SEQUENCE [LARGE SCALE GENOMIC DNA]</scope>
    <source>
        <strain evidence="3 4">0.1xD8-82</strain>
    </source>
</reference>
<sequence>MILKIKELFNTENSHFFTSAVKRCKMDDYQYREREFIFTGNANIYETGEDGGPVVKYADCQYTDRMTMRLPKNRERFSGRVVVEIVNSTANFDIDRVWAESYRYLMRQGDIFVGITSKPNVFAALKRFDEERYGELTWPNPSDEPVPQNDVPPLTTGPQDQETGFIWDILTDIPAFLKSNEESNPLKEWGVKYVYLTGWSQSCSYITRFVTSFEKPDNHAYDGYLSTGGVRSLSTPLNRYESTKPVDSYQKRLNMSPAPVIELNTESEAGDEYGFEGYSARRIDSDDPAFRYRYMDIAGGCHDAVDTCMAYNSFDEDILKAMGGVGGGPPGNSFCMNDYHKYFAFHVALRNLYLWCEKGMPPKKYERMRQDAKGRILKDAFGNSIGGLRTPMIDYPVCTYYNWSERTDPATGEMTINALAGREENFSPEFLQELYTDLKHYREFARADAERLAADGQLIPEDVEDAVETAVKRAAAAGLK</sequence>
<proteinExistence type="predicted"/>
<feature type="domain" description="Alpha/beta hydrolase" evidence="2">
    <location>
        <begin position="10"/>
        <end position="467"/>
    </location>
</feature>
<evidence type="ECO:0000313" key="4">
    <source>
        <dbReference type="Proteomes" id="UP000280696"/>
    </source>
</evidence>
<organism evidence="3 4">
    <name type="scientific">Parablautia intestinalis</name>
    <dbReference type="NCBI Taxonomy" id="2320100"/>
    <lineage>
        <taxon>Bacteria</taxon>
        <taxon>Bacillati</taxon>
        <taxon>Bacillota</taxon>
        <taxon>Clostridia</taxon>
        <taxon>Lachnospirales</taxon>
        <taxon>Lachnospiraceae</taxon>
        <taxon>Parablautia</taxon>
    </lineage>
</organism>
<dbReference type="AlphaFoldDB" id="A0A3A9AQD4"/>